<keyword evidence="3 10" id="KW-0732">Signal</keyword>
<feature type="disulfide bond" evidence="8">
    <location>
        <begin position="221"/>
        <end position="269"/>
    </location>
</feature>
<dbReference type="PROSITE" id="PS51257">
    <property type="entry name" value="PROKAR_LIPOPROTEIN"/>
    <property type="match status" value="1"/>
</dbReference>
<dbReference type="GO" id="GO:0004252">
    <property type="term" value="F:serine-type endopeptidase activity"/>
    <property type="evidence" value="ECO:0007669"/>
    <property type="project" value="InterPro"/>
</dbReference>
<dbReference type="NCBIfam" id="NF006947">
    <property type="entry name" value="PRK09429.1"/>
    <property type="match status" value="1"/>
</dbReference>
<evidence type="ECO:0000256" key="1">
    <source>
        <dbReference type="ARBA" id="ARBA00022670"/>
    </source>
</evidence>
<gene>
    <name evidence="11" type="primary">mepA</name>
    <name evidence="11" type="ORF">GPL21_13570</name>
</gene>
<dbReference type="GO" id="GO:0006508">
    <property type="term" value="P:proteolysis"/>
    <property type="evidence" value="ECO:0007669"/>
    <property type="project" value="UniProtKB-KW"/>
</dbReference>
<dbReference type="GO" id="GO:0008237">
    <property type="term" value="F:metallopeptidase activity"/>
    <property type="evidence" value="ECO:0007669"/>
    <property type="project" value="UniProtKB-KW"/>
</dbReference>
<keyword evidence="12" id="KW-1185">Reference proteome</keyword>
<evidence type="ECO:0000256" key="2">
    <source>
        <dbReference type="ARBA" id="ARBA00022723"/>
    </source>
</evidence>
<keyword evidence="4" id="KW-0574">Periplasm</keyword>
<evidence type="ECO:0000256" key="5">
    <source>
        <dbReference type="ARBA" id="ARBA00022801"/>
    </source>
</evidence>
<evidence type="ECO:0000256" key="3">
    <source>
        <dbReference type="ARBA" id="ARBA00022729"/>
    </source>
</evidence>
<feature type="region of interest" description="Disordered" evidence="9">
    <location>
        <begin position="281"/>
        <end position="300"/>
    </location>
</feature>
<feature type="compositionally biased region" description="Pro residues" evidence="9">
    <location>
        <begin position="285"/>
        <end position="297"/>
    </location>
</feature>
<dbReference type="AlphaFoldDB" id="A0A844SKY3"/>
<accession>A0A844SKY3</accession>
<evidence type="ECO:0000256" key="7">
    <source>
        <dbReference type="ARBA" id="ARBA00023049"/>
    </source>
</evidence>
<keyword evidence="7" id="KW-0482">Metalloprotease</keyword>
<dbReference type="PIRSF" id="PIRSF018455">
    <property type="entry name" value="MepA"/>
    <property type="match status" value="1"/>
</dbReference>
<feature type="chain" id="PRO_5032879278" evidence="10">
    <location>
        <begin position="28"/>
        <end position="323"/>
    </location>
</feature>
<dbReference type="Pfam" id="PF03411">
    <property type="entry name" value="Peptidase_M74"/>
    <property type="match status" value="1"/>
</dbReference>
<protein>
    <submittedName>
        <fullName evidence="11">Penicillin-insensitive murein endopeptidase</fullName>
    </submittedName>
</protein>
<dbReference type="Gene3D" id="3.30.1380.10">
    <property type="match status" value="1"/>
</dbReference>
<evidence type="ECO:0000313" key="11">
    <source>
        <dbReference type="EMBL" id="MVT66135.1"/>
    </source>
</evidence>
<proteinExistence type="predicted"/>
<dbReference type="EMBL" id="WQNF01000007">
    <property type="protein sequence ID" value="MVT66135.1"/>
    <property type="molecule type" value="Genomic_DNA"/>
</dbReference>
<comment type="caution">
    <text evidence="11">The sequence shown here is derived from an EMBL/GenBank/DDBJ whole genome shotgun (WGS) entry which is preliminary data.</text>
</comment>
<keyword evidence="5" id="KW-0378">Hydrolase</keyword>
<evidence type="ECO:0000256" key="4">
    <source>
        <dbReference type="ARBA" id="ARBA00022764"/>
    </source>
</evidence>
<dbReference type="GO" id="GO:0030288">
    <property type="term" value="C:outer membrane-bounded periplasmic space"/>
    <property type="evidence" value="ECO:0007669"/>
    <property type="project" value="InterPro"/>
</dbReference>
<evidence type="ECO:0000313" key="12">
    <source>
        <dbReference type="Proteomes" id="UP000436468"/>
    </source>
</evidence>
<evidence type="ECO:0000256" key="6">
    <source>
        <dbReference type="ARBA" id="ARBA00022833"/>
    </source>
</evidence>
<evidence type="ECO:0000256" key="9">
    <source>
        <dbReference type="SAM" id="MobiDB-lite"/>
    </source>
</evidence>
<keyword evidence="2" id="KW-0479">Metal-binding</keyword>
<evidence type="ECO:0000256" key="10">
    <source>
        <dbReference type="SAM" id="SignalP"/>
    </source>
</evidence>
<organism evidence="11 12">
    <name type="scientific">Bradyrhizobium pachyrhizi</name>
    <dbReference type="NCBI Taxonomy" id="280333"/>
    <lineage>
        <taxon>Bacteria</taxon>
        <taxon>Pseudomonadati</taxon>
        <taxon>Pseudomonadota</taxon>
        <taxon>Alphaproteobacteria</taxon>
        <taxon>Hyphomicrobiales</taxon>
        <taxon>Nitrobacteraceae</taxon>
        <taxon>Bradyrhizobium</taxon>
    </lineage>
</organism>
<dbReference type="InterPro" id="IPR005073">
    <property type="entry name" value="Peptidase_M74"/>
</dbReference>
<name>A0A844SKY3_9BRAD</name>
<keyword evidence="8" id="KW-1015">Disulfide bond</keyword>
<evidence type="ECO:0000256" key="8">
    <source>
        <dbReference type="PIRSR" id="PIRSR018455-2"/>
    </source>
</evidence>
<feature type="signal peptide" evidence="10">
    <location>
        <begin position="1"/>
        <end position="27"/>
    </location>
</feature>
<keyword evidence="1" id="KW-0645">Protease</keyword>
<dbReference type="InterPro" id="IPR009045">
    <property type="entry name" value="Zn_M74/Hedgehog-like"/>
</dbReference>
<dbReference type="SUPFAM" id="SSF55166">
    <property type="entry name" value="Hedgehog/DD-peptidase"/>
    <property type="match status" value="1"/>
</dbReference>
<dbReference type="GO" id="GO:0046872">
    <property type="term" value="F:metal ion binding"/>
    <property type="evidence" value="ECO:0007669"/>
    <property type="project" value="UniProtKB-KW"/>
</dbReference>
<sequence length="323" mass="35717">MIRMTPRLRLFPLLILALVACTISARAQDRGSLNPQPLPPLANPDDPKIGAKQLFARKVLPAALPTRSIGGYTKGCLAGAAQMPLNGETWQVMRLSRNRYWGHPNMIALLKRLAANAHKDAGWPGILVGDIGQPRGGPALSGHASHQIGLDADVWLTPMPDRKLSREDREEMSAVMMVRDDRLDIDPRVFTPGHVLVIRDAAREPAVQRIFVNPAIKKALCREAKGDRGWLSKIRPWWGHDYHFHIRMRCPPGSPGCEGQKPQAEGEGCKPSDLAFWFKDSVLHPKPPPKPPKPRPPMTLAQMPADCRMVLNAPDAKQQLPGQ</sequence>
<feature type="disulfide bond" evidence="8">
    <location>
        <begin position="76"/>
        <end position="307"/>
    </location>
</feature>
<dbReference type="Proteomes" id="UP000436468">
    <property type="component" value="Unassembled WGS sequence"/>
</dbReference>
<feature type="disulfide bond" evidence="8">
    <location>
        <begin position="250"/>
        <end position="257"/>
    </location>
</feature>
<keyword evidence="6" id="KW-0862">Zinc</keyword>
<reference evidence="11 12" key="1">
    <citation type="submission" date="2019-12" db="EMBL/GenBank/DDBJ databases">
        <title>Draft genome sequences Bradyrhizobium cajani AMBPC1010, Bradyrhizobium pachyrhizi AMBPC1040 and Bradyrhizobium yuanmingense ALSPC3051, three plant growth promoting strains isolated from nodules of Cajanus cajan L. in Dominican Republic.</title>
        <authorList>
            <person name="Flores-Felix J.D."/>
            <person name="Araujo J."/>
            <person name="Diaz-Alcantara C."/>
            <person name="Gonzalez-Andres F."/>
            <person name="Velazquez E."/>
        </authorList>
    </citation>
    <scope>NUCLEOTIDE SEQUENCE [LARGE SCALE GENOMIC DNA]</scope>
    <source>
        <strain evidence="11 12">1040</strain>
    </source>
</reference>